<sequence>MILKKYMSFVFLLLLLGCNSDDDNGSNNECGDQMIFDEELFNQESPSSFSIQNAEIDGDCLMVTLSASGCSGTSWEANLVTDGLETTSVPPSRSIRVDFTNIEVCTAVITRTFQFYLGSNNNETAIYWLEDWDGGALIHNE</sequence>
<evidence type="ECO:0000313" key="2">
    <source>
        <dbReference type="EMBL" id="GAA0740190.1"/>
    </source>
</evidence>
<keyword evidence="3" id="KW-1185">Reference proteome</keyword>
<organism evidence="2 3">
    <name type="scientific">Gaetbulibacter jejuensis</name>
    <dbReference type="NCBI Taxonomy" id="584607"/>
    <lineage>
        <taxon>Bacteria</taxon>
        <taxon>Pseudomonadati</taxon>
        <taxon>Bacteroidota</taxon>
        <taxon>Flavobacteriia</taxon>
        <taxon>Flavobacteriales</taxon>
        <taxon>Flavobacteriaceae</taxon>
        <taxon>Gaetbulibacter</taxon>
    </lineage>
</organism>
<feature type="signal peptide" evidence="1">
    <location>
        <begin position="1"/>
        <end position="20"/>
    </location>
</feature>
<reference evidence="2 3" key="1">
    <citation type="journal article" date="2019" name="Int. J. Syst. Evol. Microbiol.">
        <title>The Global Catalogue of Microorganisms (GCM) 10K type strain sequencing project: providing services to taxonomists for standard genome sequencing and annotation.</title>
        <authorList>
            <consortium name="The Broad Institute Genomics Platform"/>
            <consortium name="The Broad Institute Genome Sequencing Center for Infectious Disease"/>
            <person name="Wu L."/>
            <person name="Ma J."/>
        </authorList>
    </citation>
    <scope>NUCLEOTIDE SEQUENCE [LARGE SCALE GENOMIC DNA]</scope>
    <source>
        <strain evidence="2 3">JCM 15976</strain>
    </source>
</reference>
<evidence type="ECO:0000256" key="1">
    <source>
        <dbReference type="SAM" id="SignalP"/>
    </source>
</evidence>
<keyword evidence="1" id="KW-0732">Signal</keyword>
<evidence type="ECO:0008006" key="4">
    <source>
        <dbReference type="Google" id="ProtNLM"/>
    </source>
</evidence>
<comment type="caution">
    <text evidence="2">The sequence shown here is derived from an EMBL/GenBank/DDBJ whole genome shotgun (WGS) entry which is preliminary data.</text>
</comment>
<gene>
    <name evidence="2" type="ORF">GCM10009431_10080</name>
</gene>
<proteinExistence type="predicted"/>
<protein>
    <recommendedName>
        <fullName evidence="4">Lipoprotein</fullName>
    </recommendedName>
</protein>
<evidence type="ECO:0000313" key="3">
    <source>
        <dbReference type="Proteomes" id="UP001500736"/>
    </source>
</evidence>
<feature type="chain" id="PRO_5046297302" description="Lipoprotein" evidence="1">
    <location>
        <begin position="21"/>
        <end position="141"/>
    </location>
</feature>
<dbReference type="Proteomes" id="UP001500736">
    <property type="component" value="Unassembled WGS sequence"/>
</dbReference>
<name>A0ABN1JHW0_9FLAO</name>
<dbReference type="EMBL" id="BAAAGF010000001">
    <property type="protein sequence ID" value="GAA0740190.1"/>
    <property type="molecule type" value="Genomic_DNA"/>
</dbReference>
<dbReference type="PROSITE" id="PS51257">
    <property type="entry name" value="PROKAR_LIPOPROTEIN"/>
    <property type="match status" value="1"/>
</dbReference>
<accession>A0ABN1JHW0</accession>